<dbReference type="PANTHER" id="PTHR42781:SF4">
    <property type="entry name" value="SPERMIDINE_PUTRESCINE IMPORT ATP-BINDING PROTEIN POTA"/>
    <property type="match status" value="1"/>
</dbReference>
<gene>
    <name evidence="10" type="ORF">GV368_05800</name>
</gene>
<dbReference type="InterPro" id="IPR003439">
    <property type="entry name" value="ABC_transporter-like_ATP-bd"/>
</dbReference>
<dbReference type="InterPro" id="IPR015853">
    <property type="entry name" value="ABC_transpr_FbpC"/>
</dbReference>
<dbReference type="InterPro" id="IPR013611">
    <property type="entry name" value="Transp-assoc_OB_typ2"/>
</dbReference>
<keyword evidence="2" id="KW-1003">Cell membrane</keyword>
<keyword evidence="3" id="KW-0410">Iron transport</keyword>
<evidence type="ECO:0000256" key="3">
    <source>
        <dbReference type="ARBA" id="ARBA00022496"/>
    </source>
</evidence>
<dbReference type="Proteomes" id="UP000669605">
    <property type="component" value="Unassembled WGS sequence"/>
</dbReference>
<keyword evidence="8" id="KW-0472">Membrane</keyword>
<dbReference type="SMART" id="SM00382">
    <property type="entry name" value="AAA"/>
    <property type="match status" value="1"/>
</dbReference>
<keyword evidence="1" id="KW-0813">Transport</keyword>
<proteinExistence type="predicted"/>
<keyword evidence="11" id="KW-1185">Reference proteome</keyword>
<evidence type="ECO:0000256" key="4">
    <source>
        <dbReference type="ARBA" id="ARBA00022741"/>
    </source>
</evidence>
<name>A0ABX1QMW2_9PROT</name>
<dbReference type="InterPro" id="IPR017871">
    <property type="entry name" value="ABC_transporter-like_CS"/>
</dbReference>
<comment type="caution">
    <text evidence="10">The sequence shown here is derived from an EMBL/GenBank/DDBJ whole genome shotgun (WGS) entry which is preliminary data.</text>
</comment>
<reference evidence="10 11" key="1">
    <citation type="journal article" date="2020" name="Curr. Microbiol.">
        <title>Tepidiphilus baoligensis sp. nov., a Novel Bacterium of the Family Hydrogenophilaceae Isolated from an Oil Reservoir.</title>
        <authorList>
            <person name="Zhang X."/>
            <person name="Wang G."/>
            <person name="Ma X."/>
            <person name="Yu J."/>
            <person name="You J."/>
            <person name="Xue Y."/>
            <person name="Ma Y."/>
        </authorList>
    </citation>
    <scope>NUCLEOTIDE SEQUENCE [LARGE SCALE GENOMIC DNA]</scope>
    <source>
        <strain evidence="10 11">B18-69</strain>
    </source>
</reference>
<dbReference type="PROSITE" id="PS50893">
    <property type="entry name" value="ABC_TRANSPORTER_2"/>
    <property type="match status" value="1"/>
</dbReference>
<keyword evidence="7" id="KW-0406">Ion transport</keyword>
<accession>A0ABX1QMW2</accession>
<dbReference type="InterPro" id="IPR050093">
    <property type="entry name" value="ABC_SmlMolc_Importer"/>
</dbReference>
<evidence type="ECO:0000256" key="6">
    <source>
        <dbReference type="ARBA" id="ARBA00023004"/>
    </source>
</evidence>
<evidence type="ECO:0000259" key="9">
    <source>
        <dbReference type="PROSITE" id="PS50893"/>
    </source>
</evidence>
<dbReference type="PANTHER" id="PTHR42781">
    <property type="entry name" value="SPERMIDINE/PUTRESCINE IMPORT ATP-BINDING PROTEIN POTA"/>
    <property type="match status" value="1"/>
</dbReference>
<dbReference type="Gene3D" id="3.40.50.300">
    <property type="entry name" value="P-loop containing nucleotide triphosphate hydrolases"/>
    <property type="match status" value="1"/>
</dbReference>
<dbReference type="Pfam" id="PF00005">
    <property type="entry name" value="ABC_tran"/>
    <property type="match status" value="1"/>
</dbReference>
<dbReference type="InterPro" id="IPR003593">
    <property type="entry name" value="AAA+_ATPase"/>
</dbReference>
<evidence type="ECO:0000256" key="7">
    <source>
        <dbReference type="ARBA" id="ARBA00023065"/>
    </source>
</evidence>
<dbReference type="InterPro" id="IPR027417">
    <property type="entry name" value="P-loop_NTPase"/>
</dbReference>
<dbReference type="GO" id="GO:0005524">
    <property type="term" value="F:ATP binding"/>
    <property type="evidence" value="ECO:0007669"/>
    <property type="project" value="UniProtKB-KW"/>
</dbReference>
<evidence type="ECO:0000313" key="10">
    <source>
        <dbReference type="EMBL" id="NMH16621.1"/>
    </source>
</evidence>
<dbReference type="CDD" id="cd03259">
    <property type="entry name" value="ABC_Carb_Solutes_like"/>
    <property type="match status" value="1"/>
</dbReference>
<keyword evidence="4" id="KW-0547">Nucleotide-binding</keyword>
<dbReference type="SUPFAM" id="SSF50331">
    <property type="entry name" value="MOP-like"/>
    <property type="match status" value="1"/>
</dbReference>
<sequence>MRIDNFLSQETALVSKALEILGLHHAYGAHVVVRDLSLALAPGEIGALLGASGCGKTTVLRCVAGFETPQRGEIRIDEQTVTRPGLVVPPERRRIGMVFQDHALFPHLTIAQNVAFGLRGLDRRARANRVAEMLDVVGLSTLADAWPHQLSGGQRQRAALARALAPQPALLLLDEPFSSLDEALRARLAHEVRALLRDRGMTALVVTHDQHEAFAMADAVGLMHEGRIEQWGSPEALYRAPATRYAASFVGEGVFLRGRVSEGGEVETALGRLPVRFAGDGRVEPGASVEVLLRPEDVRFEAVATVQACVVDVLFRGAQCRLTLRLDSGEEVFALAHEVPLLGERVGVSVRPGDFPAFAE</sequence>
<organism evidence="10 11">
    <name type="scientific">Tepidiphilus baoligensis</name>
    <dbReference type="NCBI Taxonomy" id="2698687"/>
    <lineage>
        <taxon>Bacteria</taxon>
        <taxon>Pseudomonadati</taxon>
        <taxon>Pseudomonadota</taxon>
        <taxon>Hydrogenophilia</taxon>
        <taxon>Hydrogenophilales</taxon>
        <taxon>Hydrogenophilaceae</taxon>
        <taxon>Tepidiphilus</taxon>
    </lineage>
</organism>
<dbReference type="InterPro" id="IPR008995">
    <property type="entry name" value="Mo/tungstate-bd_C_term_dom"/>
</dbReference>
<protein>
    <submittedName>
        <fullName evidence="10">ATP-binding cassette domain-containing protein</fullName>
    </submittedName>
</protein>
<keyword evidence="6" id="KW-0408">Iron</keyword>
<dbReference type="Pfam" id="PF08402">
    <property type="entry name" value="TOBE_2"/>
    <property type="match status" value="1"/>
</dbReference>
<dbReference type="EMBL" id="JAAAUB010000006">
    <property type="protein sequence ID" value="NMH16621.1"/>
    <property type="molecule type" value="Genomic_DNA"/>
</dbReference>
<evidence type="ECO:0000313" key="11">
    <source>
        <dbReference type="Proteomes" id="UP000669605"/>
    </source>
</evidence>
<evidence type="ECO:0000256" key="2">
    <source>
        <dbReference type="ARBA" id="ARBA00022475"/>
    </source>
</evidence>
<evidence type="ECO:0000256" key="5">
    <source>
        <dbReference type="ARBA" id="ARBA00022840"/>
    </source>
</evidence>
<dbReference type="PROSITE" id="PS00211">
    <property type="entry name" value="ABC_TRANSPORTER_1"/>
    <property type="match status" value="1"/>
</dbReference>
<feature type="domain" description="ABC transporter" evidence="9">
    <location>
        <begin position="18"/>
        <end position="250"/>
    </location>
</feature>
<keyword evidence="5 10" id="KW-0067">ATP-binding</keyword>
<dbReference type="SUPFAM" id="SSF52540">
    <property type="entry name" value="P-loop containing nucleoside triphosphate hydrolases"/>
    <property type="match status" value="1"/>
</dbReference>
<evidence type="ECO:0000256" key="1">
    <source>
        <dbReference type="ARBA" id="ARBA00022448"/>
    </source>
</evidence>
<evidence type="ECO:0000256" key="8">
    <source>
        <dbReference type="ARBA" id="ARBA00023136"/>
    </source>
</evidence>